<keyword evidence="3" id="KW-1185">Reference proteome</keyword>
<dbReference type="PIRSF" id="PIRSF033490">
    <property type="entry name" value="MazF"/>
    <property type="match status" value="1"/>
</dbReference>
<dbReference type="EC" id="3.1.-.-" evidence="1"/>
<dbReference type="Gene3D" id="2.30.30.110">
    <property type="match status" value="1"/>
</dbReference>
<dbReference type="GO" id="GO:0016075">
    <property type="term" value="P:rRNA catabolic process"/>
    <property type="evidence" value="ECO:0007669"/>
    <property type="project" value="TreeGrafter"/>
</dbReference>
<dbReference type="InterPro" id="IPR003477">
    <property type="entry name" value="PemK-like"/>
</dbReference>
<comment type="function">
    <text evidence="1">Toxic component of a type II toxin-antitoxin (TA) system.</text>
</comment>
<keyword evidence="1" id="KW-0255">Endonuclease</keyword>
<dbReference type="Pfam" id="PF02452">
    <property type="entry name" value="PemK_toxin"/>
    <property type="match status" value="1"/>
</dbReference>
<dbReference type="GO" id="GO:0004521">
    <property type="term" value="F:RNA endonuclease activity"/>
    <property type="evidence" value="ECO:0007669"/>
    <property type="project" value="TreeGrafter"/>
</dbReference>
<gene>
    <name evidence="2" type="ORF">FNU79_14185</name>
</gene>
<evidence type="ECO:0000313" key="2">
    <source>
        <dbReference type="EMBL" id="TSA82161.1"/>
    </source>
</evidence>
<evidence type="ECO:0000256" key="1">
    <source>
        <dbReference type="PIRNR" id="PIRNR033490"/>
    </source>
</evidence>
<dbReference type="GO" id="GO:0006402">
    <property type="term" value="P:mRNA catabolic process"/>
    <property type="evidence" value="ECO:0007669"/>
    <property type="project" value="TreeGrafter"/>
</dbReference>
<accession>A0A553UQB1</accession>
<sequence length="116" mass="12330">MRRGDIYVADLGAARSGGANKHRPVVIVSADSLNRTVARLGAGAVTIVPLTSNVTRVYDFQVLLLAEETGLEQDSKAQAEQIRTISFARLSKAPVGQVPATLLGRLDAALRLHLAL</sequence>
<dbReference type="RefSeq" id="WP_143721463.1">
    <property type="nucleotide sequence ID" value="NZ_VKDB01000018.1"/>
</dbReference>
<evidence type="ECO:0000313" key="3">
    <source>
        <dbReference type="Proteomes" id="UP000316092"/>
    </source>
</evidence>
<dbReference type="InterPro" id="IPR011067">
    <property type="entry name" value="Plasmid_toxin/cell-grow_inhib"/>
</dbReference>
<name>A0A553UQB1_9DEIO</name>
<dbReference type="PANTHER" id="PTHR33988">
    <property type="entry name" value="ENDORIBONUCLEASE MAZF-RELATED"/>
    <property type="match status" value="1"/>
</dbReference>
<dbReference type="OrthoDB" id="9808744at2"/>
<organism evidence="2 3">
    <name type="scientific">Deinococcus detaillensis</name>
    <dbReference type="NCBI Taxonomy" id="2592048"/>
    <lineage>
        <taxon>Bacteria</taxon>
        <taxon>Thermotogati</taxon>
        <taxon>Deinococcota</taxon>
        <taxon>Deinococci</taxon>
        <taxon>Deinococcales</taxon>
        <taxon>Deinococcaceae</taxon>
        <taxon>Deinococcus</taxon>
    </lineage>
</organism>
<protein>
    <recommendedName>
        <fullName evidence="1">mRNA interferase</fullName>
        <ecNumber evidence="1">3.1.-.-</ecNumber>
    </recommendedName>
</protein>
<keyword evidence="1" id="KW-0540">Nuclease</keyword>
<keyword evidence="1" id="KW-0378">Hydrolase</keyword>
<comment type="caution">
    <text evidence="2">The sequence shown here is derived from an EMBL/GenBank/DDBJ whole genome shotgun (WGS) entry which is preliminary data.</text>
</comment>
<dbReference type="GO" id="GO:0016787">
    <property type="term" value="F:hydrolase activity"/>
    <property type="evidence" value="ECO:0007669"/>
    <property type="project" value="UniProtKB-KW"/>
</dbReference>
<dbReference type="SUPFAM" id="SSF50118">
    <property type="entry name" value="Cell growth inhibitor/plasmid maintenance toxic component"/>
    <property type="match status" value="1"/>
</dbReference>
<reference evidence="2 3" key="1">
    <citation type="submission" date="2019-07" db="EMBL/GenBank/DDBJ databases">
        <title>Deinococcus detaillus sp. nov., isolated from humus soil in Antarctica.</title>
        <authorList>
            <person name="Zhang K."/>
        </authorList>
    </citation>
    <scope>NUCLEOTIDE SEQUENCE [LARGE SCALE GENOMIC DNA]</scope>
    <source>
        <strain evidence="2 3">H1</strain>
    </source>
</reference>
<dbReference type="AlphaFoldDB" id="A0A553UQB1"/>
<dbReference type="PANTHER" id="PTHR33988:SF1">
    <property type="entry name" value="ENDORIBONUCLEASE MAZF7-RELATED"/>
    <property type="match status" value="1"/>
</dbReference>
<dbReference type="GO" id="GO:0003677">
    <property type="term" value="F:DNA binding"/>
    <property type="evidence" value="ECO:0007669"/>
    <property type="project" value="InterPro"/>
</dbReference>
<dbReference type="EMBL" id="VKDB01000018">
    <property type="protein sequence ID" value="TSA82161.1"/>
    <property type="molecule type" value="Genomic_DNA"/>
</dbReference>
<dbReference type="Proteomes" id="UP000316092">
    <property type="component" value="Unassembled WGS sequence"/>
</dbReference>
<comment type="similarity">
    <text evidence="1">Belongs to the PemK/MazF family.</text>
</comment>
<proteinExistence type="inferred from homology"/>